<dbReference type="InterPro" id="IPR027417">
    <property type="entry name" value="P-loop_NTPase"/>
</dbReference>
<comment type="similarity">
    <text evidence="2 13 14">Belongs to the RecF family.</text>
</comment>
<dbReference type="NCBIfam" id="TIGR00611">
    <property type="entry name" value="recf"/>
    <property type="match status" value="1"/>
</dbReference>
<dbReference type="InterPro" id="IPR003395">
    <property type="entry name" value="RecF/RecN/SMC_N"/>
</dbReference>
<dbReference type="SUPFAM" id="SSF52540">
    <property type="entry name" value="P-loop containing nucleoside triphosphate hydrolases"/>
    <property type="match status" value="1"/>
</dbReference>
<dbReference type="Proteomes" id="UP001500221">
    <property type="component" value="Unassembled WGS sequence"/>
</dbReference>
<feature type="binding site" evidence="13">
    <location>
        <begin position="30"/>
        <end position="37"/>
    </location>
    <ligand>
        <name>ATP</name>
        <dbReference type="ChEBI" id="CHEBI:30616"/>
    </ligand>
</feature>
<keyword evidence="4 13" id="KW-0963">Cytoplasm</keyword>
<dbReference type="RefSeq" id="WP_345453140.1">
    <property type="nucleotide sequence ID" value="NZ_BAABKG010000001.1"/>
</dbReference>
<dbReference type="InterPro" id="IPR001238">
    <property type="entry name" value="DNA-binding_RecF"/>
</dbReference>
<organism evidence="16 17">
    <name type="scientific">Nocardioides marinquilinus</name>
    <dbReference type="NCBI Taxonomy" id="1210400"/>
    <lineage>
        <taxon>Bacteria</taxon>
        <taxon>Bacillati</taxon>
        <taxon>Actinomycetota</taxon>
        <taxon>Actinomycetes</taxon>
        <taxon>Propionibacteriales</taxon>
        <taxon>Nocardioidaceae</taxon>
        <taxon>Nocardioides</taxon>
    </lineage>
</organism>
<evidence type="ECO:0000313" key="16">
    <source>
        <dbReference type="EMBL" id="GAA5140534.1"/>
    </source>
</evidence>
<dbReference type="Gene3D" id="3.40.50.300">
    <property type="entry name" value="P-loop containing nucleotide triphosphate hydrolases"/>
    <property type="match status" value="1"/>
</dbReference>
<evidence type="ECO:0000256" key="3">
    <source>
        <dbReference type="ARBA" id="ARBA00020170"/>
    </source>
</evidence>
<proteinExistence type="inferred from homology"/>
<keyword evidence="8 13" id="KW-0067">ATP-binding</keyword>
<dbReference type="EMBL" id="BAABKG010000001">
    <property type="protein sequence ID" value="GAA5140534.1"/>
    <property type="molecule type" value="Genomic_DNA"/>
</dbReference>
<dbReference type="PROSITE" id="PS00617">
    <property type="entry name" value="RECF_1"/>
    <property type="match status" value="1"/>
</dbReference>
<dbReference type="PANTHER" id="PTHR32182">
    <property type="entry name" value="DNA REPLICATION AND REPAIR PROTEIN RECF"/>
    <property type="match status" value="1"/>
</dbReference>
<evidence type="ECO:0000256" key="2">
    <source>
        <dbReference type="ARBA" id="ARBA00008016"/>
    </source>
</evidence>
<evidence type="ECO:0000256" key="8">
    <source>
        <dbReference type="ARBA" id="ARBA00022840"/>
    </source>
</evidence>
<evidence type="ECO:0000256" key="4">
    <source>
        <dbReference type="ARBA" id="ARBA00022490"/>
    </source>
</evidence>
<keyword evidence="17" id="KW-1185">Reference proteome</keyword>
<comment type="subcellular location">
    <subcellularLocation>
        <location evidence="1 13 14">Cytoplasm</location>
    </subcellularLocation>
</comment>
<dbReference type="PANTHER" id="PTHR32182:SF0">
    <property type="entry name" value="DNA REPLICATION AND REPAIR PROTEIN RECF"/>
    <property type="match status" value="1"/>
</dbReference>
<dbReference type="Pfam" id="PF02463">
    <property type="entry name" value="SMC_N"/>
    <property type="match status" value="1"/>
</dbReference>
<keyword evidence="10 13" id="KW-0234">DNA repair</keyword>
<feature type="domain" description="RecF/RecN/SMC N-terminal" evidence="15">
    <location>
        <begin position="2"/>
        <end position="375"/>
    </location>
</feature>
<dbReference type="Gene3D" id="1.20.1050.90">
    <property type="entry name" value="RecF/RecN/SMC, N-terminal domain"/>
    <property type="match status" value="1"/>
</dbReference>
<evidence type="ECO:0000256" key="12">
    <source>
        <dbReference type="ARBA" id="ARBA00025401"/>
    </source>
</evidence>
<dbReference type="InterPro" id="IPR042174">
    <property type="entry name" value="RecF_2"/>
</dbReference>
<keyword evidence="9 13" id="KW-0238">DNA-binding</keyword>
<gene>
    <name evidence="13 16" type="primary">recF</name>
    <name evidence="16" type="ORF">GCM10023340_00800</name>
</gene>
<dbReference type="PROSITE" id="PS00618">
    <property type="entry name" value="RECF_2"/>
    <property type="match status" value="1"/>
</dbReference>
<evidence type="ECO:0000256" key="13">
    <source>
        <dbReference type="HAMAP-Rule" id="MF_00365"/>
    </source>
</evidence>
<keyword evidence="11 13" id="KW-0742">SOS response</keyword>
<dbReference type="HAMAP" id="MF_00365">
    <property type="entry name" value="RecF"/>
    <property type="match status" value="1"/>
</dbReference>
<dbReference type="InterPro" id="IPR018078">
    <property type="entry name" value="DNA-binding_RecF_CS"/>
</dbReference>
<evidence type="ECO:0000256" key="1">
    <source>
        <dbReference type="ARBA" id="ARBA00004496"/>
    </source>
</evidence>
<evidence type="ECO:0000259" key="15">
    <source>
        <dbReference type="Pfam" id="PF02463"/>
    </source>
</evidence>
<accession>A0ABP9P453</accession>
<name>A0ABP9P453_9ACTN</name>
<evidence type="ECO:0000313" key="17">
    <source>
        <dbReference type="Proteomes" id="UP001500221"/>
    </source>
</evidence>
<evidence type="ECO:0000256" key="11">
    <source>
        <dbReference type="ARBA" id="ARBA00023236"/>
    </source>
</evidence>
<evidence type="ECO:0000256" key="5">
    <source>
        <dbReference type="ARBA" id="ARBA00022705"/>
    </source>
</evidence>
<keyword evidence="6 13" id="KW-0547">Nucleotide-binding</keyword>
<evidence type="ECO:0000256" key="9">
    <source>
        <dbReference type="ARBA" id="ARBA00023125"/>
    </source>
</evidence>
<evidence type="ECO:0000256" key="6">
    <source>
        <dbReference type="ARBA" id="ARBA00022741"/>
    </source>
</evidence>
<evidence type="ECO:0000256" key="14">
    <source>
        <dbReference type="RuleBase" id="RU000578"/>
    </source>
</evidence>
<keyword evidence="5 13" id="KW-0235">DNA replication</keyword>
<protein>
    <recommendedName>
        <fullName evidence="3 13">DNA replication and repair protein RecF</fullName>
    </recommendedName>
</protein>
<reference evidence="17" key="1">
    <citation type="journal article" date="2019" name="Int. J. Syst. Evol. Microbiol.">
        <title>The Global Catalogue of Microorganisms (GCM) 10K type strain sequencing project: providing services to taxonomists for standard genome sequencing and annotation.</title>
        <authorList>
            <consortium name="The Broad Institute Genomics Platform"/>
            <consortium name="The Broad Institute Genome Sequencing Center for Infectious Disease"/>
            <person name="Wu L."/>
            <person name="Ma J."/>
        </authorList>
    </citation>
    <scope>NUCLEOTIDE SEQUENCE [LARGE SCALE GENOMIC DNA]</scope>
    <source>
        <strain evidence="17">JCM 18459</strain>
    </source>
</reference>
<comment type="function">
    <text evidence="12 13 14">The RecF protein is involved in DNA metabolism; it is required for DNA replication and normal SOS inducibility. RecF binds preferentially to single-stranded, linear DNA. It also seems to bind ATP.</text>
</comment>
<evidence type="ECO:0000256" key="10">
    <source>
        <dbReference type="ARBA" id="ARBA00023204"/>
    </source>
</evidence>
<comment type="caution">
    <text evidence="16">The sequence shown here is derived from an EMBL/GenBank/DDBJ whole genome shotgun (WGS) entry which is preliminary data.</text>
</comment>
<evidence type="ECO:0000256" key="7">
    <source>
        <dbReference type="ARBA" id="ARBA00022763"/>
    </source>
</evidence>
<sequence>MYVSHLTLHDFRSYHLVDVELGPGATAFVGRNGQGKTNLVEAVDYLSRLSSHRVASEVPLVRAGAERAIVRAAVVKEGRTAVLEVELIPGKSNKGRINKSTLPRVRDLIGLVRTVVFSPDDLALVKGDPGERRRFLDDLLVLRTPRLRGTLSDLERILKQRSTLLKTAGLARRGSSGQEAALSTLDVWDQQLAEAGGELLAHRIALVELLRPLVAAAYADVARGAGRDEAGLAYRSSFDLPLHDPAAPDRAQLTEALLAELGRRRNDELDRGQCLVGPHRDDLLLSLGRTTGGPGDGTDETDAAGSLPVKGYASHGESWSFALALRLASFDLLRADGDDPILVLDDVFAELDVDRRARLAALVAGAEQVLVTAAVEDDVPSELAGARFRVAAGEVQRDDG</sequence>
<keyword evidence="7 13" id="KW-0227">DNA damage</keyword>